<evidence type="ECO:0000256" key="1">
    <source>
        <dbReference type="SAM" id="Phobius"/>
    </source>
</evidence>
<keyword evidence="1" id="KW-1133">Transmembrane helix</keyword>
<accession>A0A0A8YSD8</accession>
<reference evidence="2" key="1">
    <citation type="submission" date="2014-09" db="EMBL/GenBank/DDBJ databases">
        <authorList>
            <person name="Magalhaes I.L.F."/>
            <person name="Oliveira U."/>
            <person name="Santos F.R."/>
            <person name="Vidigal T.H.D.A."/>
            <person name="Brescovit A.D."/>
            <person name="Santos A.J."/>
        </authorList>
    </citation>
    <scope>NUCLEOTIDE SEQUENCE</scope>
    <source>
        <tissue evidence="2">Shoot tissue taken approximately 20 cm above the soil surface</tissue>
    </source>
</reference>
<sequence>MFMWWCAEKEGFGGERKRRLATSPWKWWYIVLLLSCSLFFANAL</sequence>
<reference evidence="2" key="2">
    <citation type="journal article" date="2015" name="Data Brief">
        <title>Shoot transcriptome of the giant reed, Arundo donax.</title>
        <authorList>
            <person name="Barrero R.A."/>
            <person name="Guerrero F.D."/>
            <person name="Moolhuijzen P."/>
            <person name="Goolsby J.A."/>
            <person name="Tidwell J."/>
            <person name="Bellgard S.E."/>
            <person name="Bellgard M.I."/>
        </authorList>
    </citation>
    <scope>NUCLEOTIDE SEQUENCE</scope>
    <source>
        <tissue evidence="2">Shoot tissue taken approximately 20 cm above the soil surface</tissue>
    </source>
</reference>
<dbReference type="EMBL" id="GBRH01268519">
    <property type="protein sequence ID" value="JAD29376.1"/>
    <property type="molecule type" value="Transcribed_RNA"/>
</dbReference>
<name>A0A0A8YSD8_ARUDO</name>
<evidence type="ECO:0000313" key="2">
    <source>
        <dbReference type="EMBL" id="JAD29376.1"/>
    </source>
</evidence>
<proteinExistence type="predicted"/>
<organism evidence="2">
    <name type="scientific">Arundo donax</name>
    <name type="common">Giant reed</name>
    <name type="synonym">Donax arundinaceus</name>
    <dbReference type="NCBI Taxonomy" id="35708"/>
    <lineage>
        <taxon>Eukaryota</taxon>
        <taxon>Viridiplantae</taxon>
        <taxon>Streptophyta</taxon>
        <taxon>Embryophyta</taxon>
        <taxon>Tracheophyta</taxon>
        <taxon>Spermatophyta</taxon>
        <taxon>Magnoliopsida</taxon>
        <taxon>Liliopsida</taxon>
        <taxon>Poales</taxon>
        <taxon>Poaceae</taxon>
        <taxon>PACMAD clade</taxon>
        <taxon>Arundinoideae</taxon>
        <taxon>Arundineae</taxon>
        <taxon>Arundo</taxon>
    </lineage>
</organism>
<keyword evidence="1" id="KW-0472">Membrane</keyword>
<keyword evidence="1" id="KW-0812">Transmembrane</keyword>
<dbReference type="AlphaFoldDB" id="A0A0A8YSD8"/>
<protein>
    <submittedName>
        <fullName evidence="2">Uncharacterized protein</fullName>
    </submittedName>
</protein>
<feature type="transmembrane region" description="Helical" evidence="1">
    <location>
        <begin position="25"/>
        <end position="43"/>
    </location>
</feature>